<reference evidence="4" key="1">
    <citation type="submission" date="2021-06" db="EMBL/GenBank/DDBJ databases">
        <authorList>
            <person name="Kallberg Y."/>
            <person name="Tangrot J."/>
            <person name="Rosling A."/>
        </authorList>
    </citation>
    <scope>NUCLEOTIDE SEQUENCE</scope>
    <source>
        <strain evidence="4">CL551</strain>
    </source>
</reference>
<keyword evidence="3" id="KW-0472">Membrane</keyword>
<dbReference type="Proteomes" id="UP000789342">
    <property type="component" value="Unassembled WGS sequence"/>
</dbReference>
<evidence type="ECO:0000313" key="5">
    <source>
        <dbReference type="Proteomes" id="UP000789342"/>
    </source>
</evidence>
<feature type="compositionally biased region" description="Basic and acidic residues" evidence="2">
    <location>
        <begin position="171"/>
        <end position="186"/>
    </location>
</feature>
<protein>
    <submittedName>
        <fullName evidence="4">7449_t:CDS:1</fullName>
    </submittedName>
</protein>
<evidence type="ECO:0000256" key="1">
    <source>
        <dbReference type="SAM" id="Coils"/>
    </source>
</evidence>
<evidence type="ECO:0000256" key="2">
    <source>
        <dbReference type="SAM" id="MobiDB-lite"/>
    </source>
</evidence>
<dbReference type="AlphaFoldDB" id="A0A9N8W7T7"/>
<evidence type="ECO:0000256" key="3">
    <source>
        <dbReference type="SAM" id="Phobius"/>
    </source>
</evidence>
<proteinExistence type="predicted"/>
<feature type="compositionally biased region" description="Basic and acidic residues" evidence="2">
    <location>
        <begin position="271"/>
        <end position="281"/>
    </location>
</feature>
<dbReference type="EMBL" id="CAJVPV010000865">
    <property type="protein sequence ID" value="CAG8476753.1"/>
    <property type="molecule type" value="Genomic_DNA"/>
</dbReference>
<sequence length="372" mass="41960">MTNVYTLKDINNKGDGSFRGVGQRLGGAYEQELKEKLYSALKSKAEINDLSEKLVDKYNEREKEFENKASQLIASTTKIKTLKRKATLSQKASSLDKDTILSLEAKVRELEGKSSDPKEIDSLRLELERVKEDLNSKNHEIECMEKGIEATHEITSQEIDALRKARLNSMEENRSLRDQISKKDNEIADLSNPPPPSMNDSSQKLPGWVSDDLRPLVYERGLEDKVMKLDKEYAKEDILEALQELLPRDGMVSRSQTDTLPNQSVHSQPAHSEKSISREGVAKQSGGAEVVPPPQVMSLAGPSRTAPVVKSSLMPYAILSLLLIVVIWFVVRKWWNSWKKSNTEYSPNQNYFLSSPGISDAGLYDRRPEVQR</sequence>
<comment type="caution">
    <text evidence="4">The sequence shown here is derived from an EMBL/GenBank/DDBJ whole genome shotgun (WGS) entry which is preliminary data.</text>
</comment>
<feature type="region of interest" description="Disordered" evidence="2">
    <location>
        <begin position="171"/>
        <end position="207"/>
    </location>
</feature>
<accession>A0A9N8W7T7</accession>
<keyword evidence="3" id="KW-0812">Transmembrane</keyword>
<dbReference type="OrthoDB" id="2375282at2759"/>
<gene>
    <name evidence="4" type="ORF">AMORRO_LOCUS2109</name>
</gene>
<feature type="transmembrane region" description="Helical" evidence="3">
    <location>
        <begin position="313"/>
        <end position="331"/>
    </location>
</feature>
<keyword evidence="1" id="KW-0175">Coiled coil</keyword>
<feature type="region of interest" description="Disordered" evidence="2">
    <location>
        <begin position="250"/>
        <end position="296"/>
    </location>
</feature>
<feature type="coiled-coil region" evidence="1">
    <location>
        <begin position="48"/>
        <end position="75"/>
    </location>
</feature>
<keyword evidence="3" id="KW-1133">Transmembrane helix</keyword>
<keyword evidence="5" id="KW-1185">Reference proteome</keyword>
<feature type="compositionally biased region" description="Polar residues" evidence="2">
    <location>
        <begin position="253"/>
        <end position="270"/>
    </location>
</feature>
<organism evidence="4 5">
    <name type="scientific">Acaulospora morrowiae</name>
    <dbReference type="NCBI Taxonomy" id="94023"/>
    <lineage>
        <taxon>Eukaryota</taxon>
        <taxon>Fungi</taxon>
        <taxon>Fungi incertae sedis</taxon>
        <taxon>Mucoromycota</taxon>
        <taxon>Glomeromycotina</taxon>
        <taxon>Glomeromycetes</taxon>
        <taxon>Diversisporales</taxon>
        <taxon>Acaulosporaceae</taxon>
        <taxon>Acaulospora</taxon>
    </lineage>
</organism>
<evidence type="ECO:0000313" key="4">
    <source>
        <dbReference type="EMBL" id="CAG8476753.1"/>
    </source>
</evidence>
<name>A0A9N8W7T7_9GLOM</name>